<organism evidence="3">
    <name type="scientific">Echinostoma caproni</name>
    <dbReference type="NCBI Taxonomy" id="27848"/>
    <lineage>
        <taxon>Eukaryota</taxon>
        <taxon>Metazoa</taxon>
        <taxon>Spiralia</taxon>
        <taxon>Lophotrochozoa</taxon>
        <taxon>Platyhelminthes</taxon>
        <taxon>Trematoda</taxon>
        <taxon>Digenea</taxon>
        <taxon>Plagiorchiida</taxon>
        <taxon>Echinostomata</taxon>
        <taxon>Echinostomatoidea</taxon>
        <taxon>Echinostomatidae</taxon>
        <taxon>Echinostoma</taxon>
    </lineage>
</organism>
<dbReference type="OrthoDB" id="10064161at2759"/>
<keyword evidence="2" id="KW-1185">Reference proteome</keyword>
<proteinExistence type="predicted"/>
<dbReference type="WBParaSite" id="ECPE_0001618901-mRNA-1">
    <property type="protein sequence ID" value="ECPE_0001618901-mRNA-1"/>
    <property type="gene ID" value="ECPE_0001618901"/>
</dbReference>
<reference evidence="3" key="1">
    <citation type="submission" date="2016-06" db="UniProtKB">
        <authorList>
            <consortium name="WormBaseParasite"/>
        </authorList>
    </citation>
    <scope>IDENTIFICATION</scope>
</reference>
<evidence type="ECO:0000313" key="2">
    <source>
        <dbReference type="Proteomes" id="UP000272942"/>
    </source>
</evidence>
<evidence type="ECO:0000313" key="1">
    <source>
        <dbReference type="EMBL" id="VDP93418.1"/>
    </source>
</evidence>
<dbReference type="AlphaFoldDB" id="A0A183BAB1"/>
<name>A0A183BAB1_9TREM</name>
<dbReference type="Proteomes" id="UP000272942">
    <property type="component" value="Unassembled WGS sequence"/>
</dbReference>
<gene>
    <name evidence="1" type="ORF">ECPE_LOCUS16146</name>
</gene>
<accession>A0A183BAB1</accession>
<dbReference type="EMBL" id="UZAN01063148">
    <property type="protein sequence ID" value="VDP93418.1"/>
    <property type="molecule type" value="Genomic_DNA"/>
</dbReference>
<protein>
    <submittedName>
        <fullName evidence="3">GLOBIN domain-containing protein</fullName>
    </submittedName>
</protein>
<evidence type="ECO:0000313" key="3">
    <source>
        <dbReference type="WBParaSite" id="ECPE_0001618901-mRNA-1"/>
    </source>
</evidence>
<sequence>MDQGVLWSFKCSFRKHSLEYVLSLFQDAQPSMKSEVGMHLVKKAWVCLHPYVLINAFIQVGFKPTLTQPMMQSAEDK</sequence>
<reference evidence="1 2" key="2">
    <citation type="submission" date="2018-11" db="EMBL/GenBank/DDBJ databases">
        <authorList>
            <consortium name="Pathogen Informatics"/>
        </authorList>
    </citation>
    <scope>NUCLEOTIDE SEQUENCE [LARGE SCALE GENOMIC DNA]</scope>
    <source>
        <strain evidence="1 2">Egypt</strain>
    </source>
</reference>